<dbReference type="AlphaFoldDB" id="A0A673Y0C6"/>
<evidence type="ECO:0000256" key="5">
    <source>
        <dbReference type="ARBA" id="ARBA00022729"/>
    </source>
</evidence>
<organism evidence="13 14">
    <name type="scientific">Salmo trutta</name>
    <name type="common">Brown trout</name>
    <dbReference type="NCBI Taxonomy" id="8032"/>
    <lineage>
        <taxon>Eukaryota</taxon>
        <taxon>Metazoa</taxon>
        <taxon>Chordata</taxon>
        <taxon>Craniata</taxon>
        <taxon>Vertebrata</taxon>
        <taxon>Euteleostomi</taxon>
        <taxon>Actinopterygii</taxon>
        <taxon>Neopterygii</taxon>
        <taxon>Teleostei</taxon>
        <taxon>Protacanthopterygii</taxon>
        <taxon>Salmoniformes</taxon>
        <taxon>Salmonidae</taxon>
        <taxon>Salmoninae</taxon>
        <taxon>Salmo</taxon>
    </lineage>
</organism>
<comment type="subcellular location">
    <subcellularLocation>
        <location evidence="1">Secreted</location>
    </subcellularLocation>
</comment>
<dbReference type="SMART" id="SM01361">
    <property type="entry name" value="A2M_recep"/>
    <property type="match status" value="1"/>
</dbReference>
<keyword evidence="6" id="KW-0722">Serine protease inhibitor</keyword>
<dbReference type="SUPFAM" id="SSF49410">
    <property type="entry name" value="Alpha-macroglobulin receptor domain"/>
    <property type="match status" value="1"/>
</dbReference>
<dbReference type="Pfam" id="PF00207">
    <property type="entry name" value="A2M"/>
    <property type="match status" value="1"/>
</dbReference>
<dbReference type="SUPFAM" id="SSF48239">
    <property type="entry name" value="Terpenoid cyclases/Protein prenyltransferases"/>
    <property type="match status" value="1"/>
</dbReference>
<dbReference type="FunFam" id="2.60.40.10:FF:000312">
    <property type="entry name" value="Alpha-2-macroglobulin like 1"/>
    <property type="match status" value="1"/>
</dbReference>
<dbReference type="Gene3D" id="6.20.50.160">
    <property type="match status" value="1"/>
</dbReference>
<dbReference type="InterPro" id="IPR019742">
    <property type="entry name" value="MacrogloblnA2_CS"/>
</dbReference>
<dbReference type="GeneTree" id="ENSGT00940000162996"/>
<dbReference type="PANTHER" id="PTHR11412">
    <property type="entry name" value="MACROGLOBULIN / COMPLEMENT"/>
    <property type="match status" value="1"/>
</dbReference>
<evidence type="ECO:0000256" key="4">
    <source>
        <dbReference type="ARBA" id="ARBA00022690"/>
    </source>
</evidence>
<evidence type="ECO:0000256" key="9">
    <source>
        <dbReference type="SAM" id="SignalP"/>
    </source>
</evidence>
<dbReference type="InterPro" id="IPR009048">
    <property type="entry name" value="A-macroglobulin_rcpt-bd"/>
</dbReference>
<keyword evidence="4" id="KW-0646">Protease inhibitor</keyword>
<dbReference type="Pfam" id="PF01835">
    <property type="entry name" value="MG2"/>
    <property type="match status" value="1"/>
</dbReference>
<dbReference type="SMART" id="SM01360">
    <property type="entry name" value="A2M"/>
    <property type="match status" value="1"/>
</dbReference>
<dbReference type="Pfam" id="PF07678">
    <property type="entry name" value="TED_complement"/>
    <property type="match status" value="1"/>
</dbReference>
<dbReference type="GO" id="GO:0007399">
    <property type="term" value="P:nervous system development"/>
    <property type="evidence" value="ECO:0007669"/>
    <property type="project" value="UniProtKB-ARBA"/>
</dbReference>
<evidence type="ECO:0000256" key="7">
    <source>
        <dbReference type="ARBA" id="ARBA00023157"/>
    </source>
</evidence>
<dbReference type="InterPro" id="IPR002890">
    <property type="entry name" value="MG2"/>
</dbReference>
<reference evidence="13" key="1">
    <citation type="submission" date="2025-08" db="UniProtKB">
        <authorList>
            <consortium name="Ensembl"/>
        </authorList>
    </citation>
    <scope>IDENTIFICATION</scope>
</reference>
<keyword evidence="5 9" id="KW-0732">Signal</keyword>
<dbReference type="CDD" id="cd02897">
    <property type="entry name" value="A2M_2"/>
    <property type="match status" value="1"/>
</dbReference>
<evidence type="ECO:0000259" key="11">
    <source>
        <dbReference type="SMART" id="SM01360"/>
    </source>
</evidence>
<dbReference type="Proteomes" id="UP000472277">
    <property type="component" value="Chromosome 13"/>
</dbReference>
<dbReference type="FunFam" id="1.50.10.20:FF:000001">
    <property type="entry name" value="CD109 isoform 1"/>
    <property type="match status" value="1"/>
</dbReference>
<dbReference type="Pfam" id="PF07703">
    <property type="entry name" value="A2M_BRD"/>
    <property type="match status" value="1"/>
</dbReference>
<proteinExistence type="inferred from homology"/>
<dbReference type="InterPro" id="IPR036595">
    <property type="entry name" value="A-macroglobulin_rcpt-bd_sf"/>
</dbReference>
<evidence type="ECO:0000256" key="8">
    <source>
        <dbReference type="ARBA" id="ARBA00023180"/>
    </source>
</evidence>
<reference evidence="13" key="2">
    <citation type="submission" date="2025-09" db="UniProtKB">
        <authorList>
            <consortium name="Ensembl"/>
        </authorList>
    </citation>
    <scope>IDENTIFICATION</scope>
</reference>
<dbReference type="SUPFAM" id="SSF81296">
    <property type="entry name" value="E set domains"/>
    <property type="match status" value="1"/>
</dbReference>
<dbReference type="FunFam" id="2.60.40.1930:FF:000001">
    <property type="entry name" value="CD109 isoform 3"/>
    <property type="match status" value="1"/>
</dbReference>
<dbReference type="InterPro" id="IPR014756">
    <property type="entry name" value="Ig_E-set"/>
</dbReference>
<dbReference type="Gene3D" id="2.60.40.1930">
    <property type="match status" value="3"/>
</dbReference>
<name>A0A673Y0C6_SALTR</name>
<feature type="domain" description="Alpha-2-macroglobulin bait region" evidence="10">
    <location>
        <begin position="361"/>
        <end position="501"/>
    </location>
</feature>
<evidence type="ECO:0000313" key="13">
    <source>
        <dbReference type="Ensembl" id="ENSSTUP00000027970.1"/>
    </source>
</evidence>
<dbReference type="SMART" id="SM01359">
    <property type="entry name" value="A2M_N_2"/>
    <property type="match status" value="1"/>
</dbReference>
<dbReference type="InterPro" id="IPR001599">
    <property type="entry name" value="Macroglobln_a2"/>
</dbReference>
<dbReference type="Gene3D" id="1.50.10.20">
    <property type="match status" value="1"/>
</dbReference>
<dbReference type="InterPro" id="IPR040839">
    <property type="entry name" value="MG4"/>
</dbReference>
<dbReference type="InterPro" id="IPR047565">
    <property type="entry name" value="Alpha-macroglob_thiol-ester_cl"/>
</dbReference>
<dbReference type="InterPro" id="IPR050473">
    <property type="entry name" value="A2M/Complement_sys"/>
</dbReference>
<dbReference type="InterPro" id="IPR011626">
    <property type="entry name" value="Alpha-macroglobulin_TED"/>
</dbReference>
<dbReference type="InterPro" id="IPR008930">
    <property type="entry name" value="Terpenoid_cyclase/PrenylTrfase"/>
</dbReference>
<feature type="chain" id="PRO_5025379636" evidence="9">
    <location>
        <begin position="33"/>
        <end position="1245"/>
    </location>
</feature>
<gene>
    <name evidence="13" type="primary">LOC115206174</name>
</gene>
<dbReference type="InterPro" id="IPR011625">
    <property type="entry name" value="A2M_N_BRD"/>
</dbReference>
<feature type="signal peptide" evidence="9">
    <location>
        <begin position="1"/>
        <end position="32"/>
    </location>
</feature>
<evidence type="ECO:0000256" key="2">
    <source>
        <dbReference type="ARBA" id="ARBA00010952"/>
    </source>
</evidence>
<dbReference type="Gene3D" id="2.60.40.10">
    <property type="entry name" value="Immunoglobulins"/>
    <property type="match status" value="2"/>
</dbReference>
<dbReference type="Gene3D" id="2.60.40.1940">
    <property type="match status" value="1"/>
</dbReference>
<feature type="domain" description="Alpha-macroglobulin receptor-binding" evidence="12">
    <location>
        <begin position="1172"/>
        <end position="1237"/>
    </location>
</feature>
<dbReference type="PROSITE" id="PS00477">
    <property type="entry name" value="ALPHA_2_MACROGLOBULIN"/>
    <property type="match status" value="1"/>
</dbReference>
<keyword evidence="3" id="KW-0964">Secreted</keyword>
<dbReference type="Pfam" id="PF07677">
    <property type="entry name" value="A2M_recep"/>
    <property type="match status" value="1"/>
</dbReference>
<sequence length="1245" mass="137787">MVPSGLHVWRWIFFACFHWLCLEFTIPAVIQAGSEAKLCASLLQPNETLVMTISLIADEQSKILLQESSDQEFHRCFQFQAPHVESDKVQNFKVEVRGETFLSTEERKVMIKPYSPMTFVQTDKPIYNPGQTVQFRVITLDTNFSPVNQLVSLENNRIGQWVNTSSSGNILQLSHPLNSEAPIGSYAIVVWIGDNKIYHHFKVKKYVLPKFEIKMNLTDEISIVQEEYKVEVCVKQIALSYVIGKLTFVDTPTIYEHGSIIEGKINVVHFNNTPISDMLVYLLEKKGWSSHRLQNLTTDSRGIASFSLNTTTMPKEDINLIVSNTPEAENTGYMVPYFNRGQHTLSLIQPTSPHSKTSSSLAIQKMEKPLACGEEVSIAIQYAIVGETVPKVYYRIIMVHVNVLSVICSCFAVTEGEVTLKLAVVPEMAPLVQVLVYSMLPSETVIAHSMNFPTEKCFRHKVLVEFSPSKAVPGEENTLQLSAQPGSLCGLSTVDKSVHIMEPGKRLDADKVTELTEVNVNSHTTIYTAFVVLATTTSFRGIRSDYISYRHYAHPIAMDSLLTSQGGLPGISGAPLPPIQTVRTFFPETWIWDLVEVGESGTLDIPLTVPDTITTWETEAFCLAPGGFGLAPPVEITVFQPFFLELTLPYSIIRGEHFELKATVFNYLSKCIMVSVTPFPSLDYTLTPLNDVQYSSCLCANGRKTFSWTMAPSVLGDLNVSVSAEAVQSHAACDNEIVNVPERGRIDTVTKSLLVKAEGTEKTDTYNWLLCPTGEALTEEVELQLPKNVVDGSDRISLSVLGDVLGRALKNLDGLLQMPYGCGEQNMALLAPNIYILEYLRNTDQLTPAIRNKANKFLTSGYQRQLNYKHFDGAYSTFGQGSGNTWLTAFVLRSFGKAQSFIYIDPAKMKESTTWLESQQDKHGCFVRLGKLFNNRMKGGVTDEVTLTAYITASMLELNISVSDPVVNGSLSCLKNSTSDLSNTYTTALLAYTFTLAGDMETRAQLLQHLDTVALQEGALLHWTQTSSETSASLAVEISSYVLLASLSASPLSATDLGYASRIVRWLVRQQNAYGGFSSTQDTVVALQALALYSTRVFSREGTSTVTVQSPSGGQHLFEVNKNNKLLYQESALQDTEGKYTVEVKGSACASVQVSEDTPPNPMLYNGKELTTNMIIVDLKMLSGFAPDPESLGRLPSLLPFNHTLDIIQELPVQNLKPAVVKIYDYYQPSKTTVVVTENLHMNGL</sequence>
<dbReference type="Ensembl" id="ENSSTUT00000029283.1">
    <property type="protein sequence ID" value="ENSSTUP00000027970.1"/>
    <property type="gene ID" value="ENSSTUG00000011662.1"/>
</dbReference>
<feature type="domain" description="Alpha-2-macroglobulin" evidence="11">
    <location>
        <begin position="589"/>
        <end position="678"/>
    </location>
</feature>
<dbReference type="Gene3D" id="2.60.120.1540">
    <property type="match status" value="1"/>
</dbReference>
<dbReference type="Gene3D" id="2.60.40.690">
    <property type="entry name" value="Alpha-macroglobulin, receptor-binding domain"/>
    <property type="match status" value="1"/>
</dbReference>
<dbReference type="GO" id="GO:0005615">
    <property type="term" value="C:extracellular space"/>
    <property type="evidence" value="ECO:0007669"/>
    <property type="project" value="InterPro"/>
</dbReference>
<keyword evidence="8" id="KW-0325">Glycoprotein</keyword>
<keyword evidence="7" id="KW-1015">Disulfide bond</keyword>
<dbReference type="InterPro" id="IPR013783">
    <property type="entry name" value="Ig-like_fold"/>
</dbReference>
<evidence type="ECO:0000256" key="3">
    <source>
        <dbReference type="ARBA" id="ARBA00022525"/>
    </source>
</evidence>
<dbReference type="SMART" id="SM01419">
    <property type="entry name" value="Thiol-ester_cl"/>
    <property type="match status" value="1"/>
</dbReference>
<evidence type="ECO:0000256" key="1">
    <source>
        <dbReference type="ARBA" id="ARBA00004613"/>
    </source>
</evidence>
<dbReference type="PANTHER" id="PTHR11412:SF150">
    <property type="entry name" value="ALPHA-2-MACROGLOBULIN-RELATED"/>
    <property type="match status" value="1"/>
</dbReference>
<evidence type="ECO:0000259" key="10">
    <source>
        <dbReference type="SMART" id="SM01359"/>
    </source>
</evidence>
<dbReference type="Pfam" id="PF17789">
    <property type="entry name" value="MG4"/>
    <property type="match status" value="1"/>
</dbReference>
<accession>A0A673Y0C6</accession>
<dbReference type="GO" id="GO:0004867">
    <property type="term" value="F:serine-type endopeptidase inhibitor activity"/>
    <property type="evidence" value="ECO:0007669"/>
    <property type="project" value="UniProtKB-KW"/>
</dbReference>
<evidence type="ECO:0000256" key="6">
    <source>
        <dbReference type="ARBA" id="ARBA00022900"/>
    </source>
</evidence>
<dbReference type="InterPro" id="IPR041813">
    <property type="entry name" value="A2M_TED"/>
</dbReference>
<dbReference type="Gene3D" id="2.20.130.20">
    <property type="match status" value="1"/>
</dbReference>
<protein>
    <submittedName>
        <fullName evidence="13">Alpha-2-macroglobulin-like</fullName>
    </submittedName>
</protein>
<comment type="similarity">
    <text evidence="2">Belongs to the protease inhibitor I39 (alpha-2-macroglobulin) family.</text>
</comment>
<evidence type="ECO:0000313" key="14">
    <source>
        <dbReference type="Proteomes" id="UP000472277"/>
    </source>
</evidence>
<keyword evidence="14" id="KW-1185">Reference proteome</keyword>
<evidence type="ECO:0000259" key="12">
    <source>
        <dbReference type="SMART" id="SM01361"/>
    </source>
</evidence>